<dbReference type="GO" id="GO:0050661">
    <property type="term" value="F:NADP binding"/>
    <property type="evidence" value="ECO:0007669"/>
    <property type="project" value="InterPro"/>
</dbReference>
<keyword evidence="6" id="KW-0028">Amino-acid biosynthesis</keyword>
<feature type="domain" description="ACT" evidence="12">
    <location>
        <begin position="351"/>
        <end position="427"/>
    </location>
</feature>
<keyword evidence="9" id="KW-0486">Methionine biosynthesis</keyword>
<dbReference type="UniPathway" id="UPA00050">
    <property type="reaction ID" value="UER00063"/>
</dbReference>
<dbReference type="InterPro" id="IPR002912">
    <property type="entry name" value="ACT_dom"/>
</dbReference>
<evidence type="ECO:0000256" key="1">
    <source>
        <dbReference type="ARBA" id="ARBA00005056"/>
    </source>
</evidence>
<dbReference type="EC" id="1.1.1.3" evidence="4"/>
<sequence>MSEPLRIGVAGLGVVGTGTLTVLERHHELIADRCGRPAMVTAVSARDRRKERGVDLSAVRWFDDPTAMASDPEIDVVVELIGGEAGVAKDVVETALAHGKHVVTANKAMLAHAGTELAGRAEESGAVLACEAAVCGGIPAIKTVREGLAGNAVEAIYGILNGSSNYILTTMRETGREFGEVLADTQKLGYAEADPSLDVDGIDAAHKLAILTALAFNTRVDYEGIHVEGIREVSALDINYAEELGYRIKLLGIARRADGGIEQRVHPCMVPKSAPIANVEGVNNAVVAEGDFVGNILTEGAGAGAGPTASAVVADIMDIARGTNLPTFAVPASNLHPLASRGMHEHQGGYYLRLMCLDRPGVLTEITAALRDEAISVESMVQRGRGPSGEPVPIVITTHETREAGMMRALKAIEQLDAVLEAPRLIRIENP</sequence>
<dbReference type="GO" id="GO:0004412">
    <property type="term" value="F:homoserine dehydrogenase activity"/>
    <property type="evidence" value="ECO:0007669"/>
    <property type="project" value="UniProtKB-EC"/>
</dbReference>
<dbReference type="Pfam" id="PF03447">
    <property type="entry name" value="NAD_binding_3"/>
    <property type="match status" value="1"/>
</dbReference>
<dbReference type="AlphaFoldDB" id="A0A1G7NRZ1"/>
<dbReference type="SUPFAM" id="SSF55347">
    <property type="entry name" value="Glyceraldehyde-3-phosphate dehydrogenase-like, C-terminal domain"/>
    <property type="match status" value="1"/>
</dbReference>
<evidence type="ECO:0000256" key="11">
    <source>
        <dbReference type="PIRSR" id="PIRSR000098-2"/>
    </source>
</evidence>
<comment type="pathway">
    <text evidence="2">Amino-acid biosynthesis; L-methionine biosynthesis via de novo pathway; L-homoserine from L-aspartate: step 3/3.</text>
</comment>
<dbReference type="PIRSF" id="PIRSF000098">
    <property type="entry name" value="Homoser_dehydrog"/>
    <property type="match status" value="1"/>
</dbReference>
<evidence type="ECO:0000256" key="8">
    <source>
        <dbReference type="ARBA" id="ARBA00023002"/>
    </source>
</evidence>
<organism evidence="13 14">
    <name type="scientific">Limimonas halophila</name>
    <dbReference type="NCBI Taxonomy" id="1082479"/>
    <lineage>
        <taxon>Bacteria</taxon>
        <taxon>Pseudomonadati</taxon>
        <taxon>Pseudomonadota</taxon>
        <taxon>Alphaproteobacteria</taxon>
        <taxon>Rhodospirillales</taxon>
        <taxon>Rhodovibrionaceae</taxon>
        <taxon>Limimonas</taxon>
    </lineage>
</organism>
<dbReference type="RefSeq" id="WP_090018885.1">
    <property type="nucleotide sequence ID" value="NZ_FNCE01000002.1"/>
</dbReference>
<evidence type="ECO:0000313" key="14">
    <source>
        <dbReference type="Proteomes" id="UP000199415"/>
    </source>
</evidence>
<dbReference type="PANTHER" id="PTHR43331">
    <property type="entry name" value="HOMOSERINE DEHYDROGENASE"/>
    <property type="match status" value="1"/>
</dbReference>
<dbReference type="CDD" id="cd04881">
    <property type="entry name" value="ACT_HSDH-Hom"/>
    <property type="match status" value="1"/>
</dbReference>
<dbReference type="InterPro" id="IPR001342">
    <property type="entry name" value="HDH_cat"/>
</dbReference>
<evidence type="ECO:0000256" key="6">
    <source>
        <dbReference type="ARBA" id="ARBA00022605"/>
    </source>
</evidence>
<dbReference type="Proteomes" id="UP000199415">
    <property type="component" value="Unassembled WGS sequence"/>
</dbReference>
<keyword evidence="11" id="KW-0521">NADP</keyword>
<evidence type="ECO:0000256" key="3">
    <source>
        <dbReference type="ARBA" id="ARBA00006753"/>
    </source>
</evidence>
<dbReference type="Gene3D" id="3.30.70.260">
    <property type="match status" value="1"/>
</dbReference>
<dbReference type="Gene3D" id="3.30.360.10">
    <property type="entry name" value="Dihydrodipicolinate Reductase, domain 2"/>
    <property type="match status" value="1"/>
</dbReference>
<comment type="similarity">
    <text evidence="3">Belongs to the homoserine dehydrogenase family.</text>
</comment>
<dbReference type="GO" id="GO:0009088">
    <property type="term" value="P:threonine biosynthetic process"/>
    <property type="evidence" value="ECO:0007669"/>
    <property type="project" value="UniProtKB-UniPathway"/>
</dbReference>
<dbReference type="OrthoDB" id="9808167at2"/>
<dbReference type="Pfam" id="PF00742">
    <property type="entry name" value="Homoserine_dh"/>
    <property type="match status" value="1"/>
</dbReference>
<dbReference type="InterPro" id="IPR005106">
    <property type="entry name" value="Asp/hSer_DH_NAD-bd"/>
</dbReference>
<dbReference type="STRING" id="1082479.SAMN05216241_102254"/>
<evidence type="ECO:0000256" key="2">
    <source>
        <dbReference type="ARBA" id="ARBA00005062"/>
    </source>
</evidence>
<name>A0A1G7NRZ1_9PROT</name>
<dbReference type="UniPathway" id="UPA00051">
    <property type="reaction ID" value="UER00465"/>
</dbReference>
<dbReference type="InterPro" id="IPR045865">
    <property type="entry name" value="ACT-like_dom_sf"/>
</dbReference>
<dbReference type="PANTHER" id="PTHR43331:SF1">
    <property type="entry name" value="HOMOSERINE DEHYDROGENASE"/>
    <property type="match status" value="1"/>
</dbReference>
<keyword evidence="14" id="KW-1185">Reference proteome</keyword>
<evidence type="ECO:0000256" key="5">
    <source>
        <dbReference type="ARBA" id="ARBA00013376"/>
    </source>
</evidence>
<dbReference type="EMBL" id="FNCE01000002">
    <property type="protein sequence ID" value="SDF76010.1"/>
    <property type="molecule type" value="Genomic_DNA"/>
</dbReference>
<feature type="binding site" evidence="11">
    <location>
        <position position="192"/>
    </location>
    <ligand>
        <name>L-homoserine</name>
        <dbReference type="ChEBI" id="CHEBI:57476"/>
    </ligand>
</feature>
<keyword evidence="7" id="KW-0791">Threonine biosynthesis</keyword>
<evidence type="ECO:0000259" key="12">
    <source>
        <dbReference type="PROSITE" id="PS51671"/>
    </source>
</evidence>
<evidence type="ECO:0000256" key="10">
    <source>
        <dbReference type="PIRSR" id="PIRSR000098-1"/>
    </source>
</evidence>
<protein>
    <recommendedName>
        <fullName evidence="5">Homoserine dehydrogenase</fullName>
        <ecNumber evidence="4">1.1.1.3</ecNumber>
    </recommendedName>
</protein>
<gene>
    <name evidence="13" type="ORF">SAMN05216241_102254</name>
</gene>
<feature type="binding site" evidence="11">
    <location>
        <position position="107"/>
    </location>
    <ligand>
        <name>NADPH</name>
        <dbReference type="ChEBI" id="CHEBI:57783"/>
    </ligand>
</feature>
<dbReference type="FunFam" id="3.30.360.10:FF:000005">
    <property type="entry name" value="Homoserine dehydrogenase"/>
    <property type="match status" value="1"/>
</dbReference>
<dbReference type="Gene3D" id="3.40.50.720">
    <property type="entry name" value="NAD(P)-binding Rossmann-like Domain"/>
    <property type="match status" value="1"/>
</dbReference>
<dbReference type="PROSITE" id="PS51671">
    <property type="entry name" value="ACT"/>
    <property type="match status" value="1"/>
</dbReference>
<feature type="active site" description="Proton donor" evidence="10">
    <location>
        <position position="207"/>
    </location>
</feature>
<proteinExistence type="inferred from homology"/>
<accession>A0A1G7NRZ1</accession>
<dbReference type="InterPro" id="IPR016204">
    <property type="entry name" value="HDH"/>
</dbReference>
<evidence type="ECO:0000256" key="7">
    <source>
        <dbReference type="ARBA" id="ARBA00022697"/>
    </source>
</evidence>
<evidence type="ECO:0000256" key="4">
    <source>
        <dbReference type="ARBA" id="ARBA00013213"/>
    </source>
</evidence>
<reference evidence="13 14" key="1">
    <citation type="submission" date="2016-10" db="EMBL/GenBank/DDBJ databases">
        <authorList>
            <person name="de Groot N.N."/>
        </authorList>
    </citation>
    <scope>NUCLEOTIDE SEQUENCE [LARGE SCALE GENOMIC DNA]</scope>
    <source>
        <strain evidence="13 14">DSM 25584</strain>
    </source>
</reference>
<dbReference type="InterPro" id="IPR036291">
    <property type="entry name" value="NAD(P)-bd_dom_sf"/>
</dbReference>
<comment type="pathway">
    <text evidence="1">Amino-acid biosynthesis; L-threonine biosynthesis; L-threonine from L-aspartate: step 3/5.</text>
</comment>
<dbReference type="SUPFAM" id="SSF51735">
    <property type="entry name" value="NAD(P)-binding Rossmann-fold domains"/>
    <property type="match status" value="1"/>
</dbReference>
<evidence type="ECO:0000313" key="13">
    <source>
        <dbReference type="EMBL" id="SDF76010.1"/>
    </source>
</evidence>
<evidence type="ECO:0000256" key="9">
    <source>
        <dbReference type="ARBA" id="ARBA00023167"/>
    </source>
</evidence>
<dbReference type="GO" id="GO:0009086">
    <property type="term" value="P:methionine biosynthetic process"/>
    <property type="evidence" value="ECO:0007669"/>
    <property type="project" value="UniProtKB-KW"/>
</dbReference>
<feature type="binding site" evidence="11">
    <location>
        <begin position="10"/>
        <end position="17"/>
    </location>
    <ligand>
        <name>NADP(+)</name>
        <dbReference type="ChEBI" id="CHEBI:58349"/>
    </ligand>
</feature>
<dbReference type="SUPFAM" id="SSF55021">
    <property type="entry name" value="ACT-like"/>
    <property type="match status" value="1"/>
</dbReference>
<dbReference type="Pfam" id="PF01842">
    <property type="entry name" value="ACT"/>
    <property type="match status" value="1"/>
</dbReference>
<dbReference type="NCBIfam" id="NF004976">
    <property type="entry name" value="PRK06349.1"/>
    <property type="match status" value="1"/>
</dbReference>
<keyword evidence="8" id="KW-0560">Oxidoreductase</keyword>